<accession>A0A9D5JU76</accession>
<dbReference type="SMART" id="SM00220">
    <property type="entry name" value="S_TKc"/>
    <property type="match status" value="1"/>
</dbReference>
<reference evidence="2" key="1">
    <citation type="submission" date="2019-11" db="EMBL/GenBank/DDBJ databases">
        <title>Microbial mats filling the niche in hypersaline microbial mats.</title>
        <authorList>
            <person name="Wong H.L."/>
            <person name="Macleod F.I."/>
            <person name="White R.A. III"/>
            <person name="Burns B.P."/>
        </authorList>
    </citation>
    <scope>NUCLEOTIDE SEQUENCE</scope>
    <source>
        <strain evidence="2">Rbin_158</strain>
    </source>
</reference>
<evidence type="ECO:0000313" key="3">
    <source>
        <dbReference type="Proteomes" id="UP000649604"/>
    </source>
</evidence>
<dbReference type="Proteomes" id="UP000649604">
    <property type="component" value="Unassembled WGS sequence"/>
</dbReference>
<dbReference type="InterPro" id="IPR000719">
    <property type="entry name" value="Prot_kinase_dom"/>
</dbReference>
<dbReference type="InterPro" id="IPR011009">
    <property type="entry name" value="Kinase-like_dom_sf"/>
</dbReference>
<proteinExistence type="predicted"/>
<dbReference type="AlphaFoldDB" id="A0A9D5JU76"/>
<name>A0A9D5JU76_9BACT</name>
<dbReference type="GO" id="GO:0004672">
    <property type="term" value="F:protein kinase activity"/>
    <property type="evidence" value="ECO:0007669"/>
    <property type="project" value="InterPro"/>
</dbReference>
<keyword evidence="2" id="KW-0418">Kinase</keyword>
<dbReference type="PROSITE" id="PS50011">
    <property type="entry name" value="PROTEIN_KINASE_DOM"/>
    <property type="match status" value="1"/>
</dbReference>
<dbReference type="Pfam" id="PF00069">
    <property type="entry name" value="Pkinase"/>
    <property type="match status" value="1"/>
</dbReference>
<feature type="domain" description="Protein kinase" evidence="1">
    <location>
        <begin position="21"/>
        <end position="200"/>
    </location>
</feature>
<evidence type="ECO:0000259" key="1">
    <source>
        <dbReference type="PROSITE" id="PS50011"/>
    </source>
</evidence>
<dbReference type="Gene3D" id="1.10.510.10">
    <property type="entry name" value="Transferase(Phosphotransferase) domain 1"/>
    <property type="match status" value="1"/>
</dbReference>
<feature type="non-terminal residue" evidence="2">
    <location>
        <position position="200"/>
    </location>
</feature>
<comment type="caution">
    <text evidence="2">The sequence shown here is derived from an EMBL/GenBank/DDBJ whole genome shotgun (WGS) entry which is preliminary data.</text>
</comment>
<dbReference type="EMBL" id="WJJP01000218">
    <property type="protein sequence ID" value="MBD3324332.1"/>
    <property type="molecule type" value="Genomic_DNA"/>
</dbReference>
<sequence>MSCRRHQTERRTETMIALAGYTATSLLHESPRSLIYRGHRNRDGLSVILKVLHSAYPTPEELARFRREYELTRALHSDHVIQAHALEPSEHTLVMILEDFGGESLARLLRSRKFTLKASLHLAIALATAVQEIHQNQVIHKDLNPSNILWNPQTGVLKLIDFGIATQLAHEKPDILHHPDILEGTLAYISPEQTGRMNRS</sequence>
<evidence type="ECO:0000313" key="2">
    <source>
        <dbReference type="EMBL" id="MBD3324332.1"/>
    </source>
</evidence>
<gene>
    <name evidence="2" type="ORF">GF339_07085</name>
</gene>
<dbReference type="GO" id="GO:0005524">
    <property type="term" value="F:ATP binding"/>
    <property type="evidence" value="ECO:0007669"/>
    <property type="project" value="InterPro"/>
</dbReference>
<dbReference type="SUPFAM" id="SSF56112">
    <property type="entry name" value="Protein kinase-like (PK-like)"/>
    <property type="match status" value="1"/>
</dbReference>
<organism evidence="2 3">
    <name type="scientific">candidate division KSB3 bacterium</name>
    <dbReference type="NCBI Taxonomy" id="2044937"/>
    <lineage>
        <taxon>Bacteria</taxon>
        <taxon>candidate division KSB3</taxon>
    </lineage>
</organism>
<dbReference type="PANTHER" id="PTHR24345">
    <property type="entry name" value="SERINE/THREONINE-PROTEIN KINASE PLK"/>
    <property type="match status" value="1"/>
</dbReference>
<keyword evidence="2" id="KW-0808">Transferase</keyword>
<protein>
    <submittedName>
        <fullName evidence="2">Protein kinase</fullName>
    </submittedName>
</protein>